<proteinExistence type="predicted"/>
<organism evidence="2 3">
    <name type="scientific">Thlaspi arvense</name>
    <name type="common">Field penny-cress</name>
    <dbReference type="NCBI Taxonomy" id="13288"/>
    <lineage>
        <taxon>Eukaryota</taxon>
        <taxon>Viridiplantae</taxon>
        <taxon>Streptophyta</taxon>
        <taxon>Embryophyta</taxon>
        <taxon>Tracheophyta</taxon>
        <taxon>Spermatophyta</taxon>
        <taxon>Magnoliopsida</taxon>
        <taxon>eudicotyledons</taxon>
        <taxon>Gunneridae</taxon>
        <taxon>Pentapetalae</taxon>
        <taxon>rosids</taxon>
        <taxon>malvids</taxon>
        <taxon>Brassicales</taxon>
        <taxon>Brassicaceae</taxon>
        <taxon>Thlaspideae</taxon>
        <taxon>Thlaspi</taxon>
    </lineage>
</organism>
<protein>
    <recommendedName>
        <fullName evidence="4">RRM domain-containing protein</fullName>
    </recommendedName>
</protein>
<keyword evidence="3" id="KW-1185">Reference proteome</keyword>
<sequence length="333" mass="37292">MGHLVCSYGLSVYMKYSPSIFLYMYLMVVLGFLIYGLVIYVRQSQLPNFSMVGSAIKGLKLNDSGDADIRKSSRMMSRIYVEGYDTSLPPYDFVMSMGKFFASCGDVIHVYIPGNVVSVTPIILNRFALVYLRGGGAEVKALKLNGSYMGEHKLVVEAYPFHANHLDSELSPMRDADNRRRYVMGVRGYDTSLALDYVKDMLTKHVSICGRIPWVSVGQSMAYVTLDGQDTVDKALQLGGCDGEGMENSEVSLVAPPERCPMSTTMPSWFYEFSSSSEKAPPASRVASRVCLPWKFLVDYWNQIRAPPEPSAEEWVRAIQESPTTRLIVELFY</sequence>
<keyword evidence="1" id="KW-0812">Transmembrane</keyword>
<evidence type="ECO:0000256" key="1">
    <source>
        <dbReference type="SAM" id="Phobius"/>
    </source>
</evidence>
<evidence type="ECO:0008006" key="4">
    <source>
        <dbReference type="Google" id="ProtNLM"/>
    </source>
</evidence>
<dbReference type="GO" id="GO:0003676">
    <property type="term" value="F:nucleic acid binding"/>
    <property type="evidence" value="ECO:0007669"/>
    <property type="project" value="InterPro"/>
</dbReference>
<accession>A0AAU9SN13</accession>
<keyword evidence="1" id="KW-1133">Transmembrane helix</keyword>
<gene>
    <name evidence="2" type="ORF">TAV2_LOCUS18842</name>
</gene>
<dbReference type="SUPFAM" id="SSF54928">
    <property type="entry name" value="RNA-binding domain, RBD"/>
    <property type="match status" value="1"/>
</dbReference>
<dbReference type="AlphaFoldDB" id="A0AAU9SN13"/>
<reference evidence="2 3" key="1">
    <citation type="submission" date="2022-03" db="EMBL/GenBank/DDBJ databases">
        <authorList>
            <person name="Nunn A."/>
            <person name="Chopra R."/>
            <person name="Nunn A."/>
            <person name="Contreras Garrido A."/>
        </authorList>
    </citation>
    <scope>NUCLEOTIDE SEQUENCE [LARGE SCALE GENOMIC DNA]</scope>
</reference>
<evidence type="ECO:0000313" key="3">
    <source>
        <dbReference type="Proteomes" id="UP000836841"/>
    </source>
</evidence>
<dbReference type="EMBL" id="OU466862">
    <property type="protein sequence ID" value="CAH2069956.1"/>
    <property type="molecule type" value="Genomic_DNA"/>
</dbReference>
<keyword evidence="1" id="KW-0472">Membrane</keyword>
<feature type="transmembrane region" description="Helical" evidence="1">
    <location>
        <begin position="20"/>
        <end position="41"/>
    </location>
</feature>
<evidence type="ECO:0000313" key="2">
    <source>
        <dbReference type="EMBL" id="CAH2069956.1"/>
    </source>
</evidence>
<dbReference type="InterPro" id="IPR035979">
    <property type="entry name" value="RBD_domain_sf"/>
</dbReference>
<dbReference type="Proteomes" id="UP000836841">
    <property type="component" value="Chromosome 6"/>
</dbReference>
<name>A0AAU9SN13_THLAR</name>